<reference evidence="2" key="3">
    <citation type="submission" date="2010-09" db="EMBL/GenBank/DDBJ databases">
        <title>Annotation of Gaeumannomyces graminis var. tritici R3-111a-1.</title>
        <authorList>
            <consortium name="The Broad Institute Genome Sequencing Platform"/>
            <person name="Ma L.-J."/>
            <person name="Dead R."/>
            <person name="Young S.K."/>
            <person name="Zeng Q."/>
            <person name="Gargeya S."/>
            <person name="Fitzgerald M."/>
            <person name="Haas B."/>
            <person name="Abouelleil A."/>
            <person name="Alvarado L."/>
            <person name="Arachchi H.M."/>
            <person name="Berlin A."/>
            <person name="Brown A."/>
            <person name="Chapman S.B."/>
            <person name="Chen Z."/>
            <person name="Dunbar C."/>
            <person name="Freedman E."/>
            <person name="Gearin G."/>
            <person name="Gellesch M."/>
            <person name="Goldberg J."/>
            <person name="Griggs A."/>
            <person name="Gujja S."/>
            <person name="Heiman D."/>
            <person name="Howarth C."/>
            <person name="Larson L."/>
            <person name="Lui A."/>
            <person name="MacDonald P.J.P."/>
            <person name="Mehta T."/>
            <person name="Montmayeur A."/>
            <person name="Murphy C."/>
            <person name="Neiman D."/>
            <person name="Pearson M."/>
            <person name="Priest M."/>
            <person name="Roberts A."/>
            <person name="Saif S."/>
            <person name="Shea T."/>
            <person name="Shenoy N."/>
            <person name="Sisk P."/>
            <person name="Stolte C."/>
            <person name="Sykes S."/>
            <person name="Yandava C."/>
            <person name="Wortman J."/>
            <person name="Nusbaum C."/>
            <person name="Birren B."/>
        </authorList>
    </citation>
    <scope>NUCLEOTIDE SEQUENCE</scope>
    <source>
        <strain evidence="2">R3-111a-1</strain>
    </source>
</reference>
<reference evidence="3" key="4">
    <citation type="journal article" date="2015" name="G3 (Bethesda)">
        <title>Genome sequences of three phytopathogenic species of the Magnaporthaceae family of fungi.</title>
        <authorList>
            <person name="Okagaki L.H."/>
            <person name="Nunes C.C."/>
            <person name="Sailsbery J."/>
            <person name="Clay B."/>
            <person name="Brown D."/>
            <person name="John T."/>
            <person name="Oh Y."/>
            <person name="Young N."/>
            <person name="Fitzgerald M."/>
            <person name="Haas B.J."/>
            <person name="Zeng Q."/>
            <person name="Young S."/>
            <person name="Adiconis X."/>
            <person name="Fan L."/>
            <person name="Levin J.Z."/>
            <person name="Mitchell T.K."/>
            <person name="Okubara P.A."/>
            <person name="Farman M.L."/>
            <person name="Kohn L.M."/>
            <person name="Birren B."/>
            <person name="Ma L.-J."/>
            <person name="Dean R.A."/>
        </authorList>
    </citation>
    <scope>NUCLEOTIDE SEQUENCE</scope>
    <source>
        <strain evidence="3">R3-111a-1</strain>
    </source>
</reference>
<dbReference type="RefSeq" id="XP_009223224.1">
    <property type="nucleotide sequence ID" value="XM_009224960.1"/>
</dbReference>
<keyword evidence="1" id="KW-0812">Transmembrane</keyword>
<evidence type="ECO:0000313" key="2">
    <source>
        <dbReference type="EMBL" id="EJT77224.1"/>
    </source>
</evidence>
<sequence>MHSINEVHVQNPNFLRCKSRVPAKLKTSPLPVLPFCKLFSLALYVFSGLIRAISGICKRYYHSVIVWIKEAGKLLNNFWSKHLNRTQITL</sequence>
<evidence type="ECO:0000313" key="3">
    <source>
        <dbReference type="EnsemblFungi" id="EJT77224"/>
    </source>
</evidence>
<reference evidence="4" key="1">
    <citation type="submission" date="2010-07" db="EMBL/GenBank/DDBJ databases">
        <title>The genome sequence of Gaeumannomyces graminis var. tritici strain R3-111a-1.</title>
        <authorList>
            <consortium name="The Broad Institute Genome Sequencing Platform"/>
            <person name="Ma L.-J."/>
            <person name="Dead R."/>
            <person name="Young S."/>
            <person name="Zeng Q."/>
            <person name="Koehrsen M."/>
            <person name="Alvarado L."/>
            <person name="Berlin A."/>
            <person name="Chapman S.B."/>
            <person name="Chen Z."/>
            <person name="Freedman E."/>
            <person name="Gellesch M."/>
            <person name="Goldberg J."/>
            <person name="Griggs A."/>
            <person name="Gujja S."/>
            <person name="Heilman E.R."/>
            <person name="Heiman D."/>
            <person name="Hepburn T."/>
            <person name="Howarth C."/>
            <person name="Jen D."/>
            <person name="Larson L."/>
            <person name="Mehta T."/>
            <person name="Neiman D."/>
            <person name="Pearson M."/>
            <person name="Roberts A."/>
            <person name="Saif S."/>
            <person name="Shea T."/>
            <person name="Shenoy N."/>
            <person name="Sisk P."/>
            <person name="Stolte C."/>
            <person name="Sykes S."/>
            <person name="Walk T."/>
            <person name="White J."/>
            <person name="Yandava C."/>
            <person name="Haas B."/>
            <person name="Nusbaum C."/>
            <person name="Birren B."/>
        </authorList>
    </citation>
    <scope>NUCLEOTIDE SEQUENCE [LARGE SCALE GENOMIC DNA]</scope>
    <source>
        <strain evidence="4">R3-111a-1</strain>
    </source>
</reference>
<dbReference type="HOGENOM" id="CLU_2440979_0_0_1"/>
<accession>J3P0U1</accession>
<organism evidence="2">
    <name type="scientific">Gaeumannomyces tritici (strain R3-111a-1)</name>
    <name type="common">Wheat and barley take-all root rot fungus</name>
    <name type="synonym">Gaeumannomyces graminis var. tritici</name>
    <dbReference type="NCBI Taxonomy" id="644352"/>
    <lineage>
        <taxon>Eukaryota</taxon>
        <taxon>Fungi</taxon>
        <taxon>Dikarya</taxon>
        <taxon>Ascomycota</taxon>
        <taxon>Pezizomycotina</taxon>
        <taxon>Sordariomycetes</taxon>
        <taxon>Sordariomycetidae</taxon>
        <taxon>Magnaporthales</taxon>
        <taxon>Magnaporthaceae</taxon>
        <taxon>Gaeumannomyces</taxon>
    </lineage>
</organism>
<gene>
    <name evidence="3" type="primary">20347594</name>
    <name evidence="2" type="ORF">GGTG_07136</name>
</gene>
<name>J3P0U1_GAET3</name>
<evidence type="ECO:0000313" key="4">
    <source>
        <dbReference type="Proteomes" id="UP000006039"/>
    </source>
</evidence>
<dbReference type="VEuPathDB" id="FungiDB:GGTG_07136"/>
<dbReference type="EnsemblFungi" id="EJT77224">
    <property type="protein sequence ID" value="EJT77224"/>
    <property type="gene ID" value="GGTG_07136"/>
</dbReference>
<keyword evidence="1" id="KW-1133">Transmembrane helix</keyword>
<dbReference type="EMBL" id="GL385397">
    <property type="protein sequence ID" value="EJT77224.1"/>
    <property type="molecule type" value="Genomic_DNA"/>
</dbReference>
<proteinExistence type="predicted"/>
<feature type="transmembrane region" description="Helical" evidence="1">
    <location>
        <begin position="32"/>
        <end position="53"/>
    </location>
</feature>
<protein>
    <submittedName>
        <fullName evidence="2 3">Uncharacterized protein</fullName>
    </submittedName>
</protein>
<keyword evidence="1" id="KW-0472">Membrane</keyword>
<reference evidence="2" key="2">
    <citation type="submission" date="2010-07" db="EMBL/GenBank/DDBJ databases">
        <authorList>
            <consortium name="The Broad Institute Genome Sequencing Platform"/>
            <consortium name="Broad Institute Genome Sequencing Center for Infectious Disease"/>
            <person name="Ma L.-J."/>
            <person name="Dead R."/>
            <person name="Young S."/>
            <person name="Zeng Q."/>
            <person name="Koehrsen M."/>
            <person name="Alvarado L."/>
            <person name="Berlin A."/>
            <person name="Chapman S.B."/>
            <person name="Chen Z."/>
            <person name="Freedman E."/>
            <person name="Gellesch M."/>
            <person name="Goldberg J."/>
            <person name="Griggs A."/>
            <person name="Gujja S."/>
            <person name="Heilman E.R."/>
            <person name="Heiman D."/>
            <person name="Hepburn T."/>
            <person name="Howarth C."/>
            <person name="Jen D."/>
            <person name="Larson L."/>
            <person name="Mehta T."/>
            <person name="Neiman D."/>
            <person name="Pearson M."/>
            <person name="Roberts A."/>
            <person name="Saif S."/>
            <person name="Shea T."/>
            <person name="Shenoy N."/>
            <person name="Sisk P."/>
            <person name="Stolte C."/>
            <person name="Sykes S."/>
            <person name="Walk T."/>
            <person name="White J."/>
            <person name="Yandava C."/>
            <person name="Haas B."/>
            <person name="Nusbaum C."/>
            <person name="Birren B."/>
        </authorList>
    </citation>
    <scope>NUCLEOTIDE SEQUENCE</scope>
    <source>
        <strain evidence="2">R3-111a-1</strain>
    </source>
</reference>
<reference evidence="3" key="5">
    <citation type="submission" date="2018-04" db="UniProtKB">
        <authorList>
            <consortium name="EnsemblFungi"/>
        </authorList>
    </citation>
    <scope>IDENTIFICATION</scope>
    <source>
        <strain evidence="3">R3-111a-1</strain>
    </source>
</reference>
<dbReference type="Proteomes" id="UP000006039">
    <property type="component" value="Unassembled WGS sequence"/>
</dbReference>
<dbReference type="GeneID" id="20347594"/>
<evidence type="ECO:0000256" key="1">
    <source>
        <dbReference type="SAM" id="Phobius"/>
    </source>
</evidence>
<dbReference type="AlphaFoldDB" id="J3P0U1"/>
<keyword evidence="4" id="KW-1185">Reference proteome</keyword>